<evidence type="ECO:0000313" key="2">
    <source>
        <dbReference type="Proteomes" id="UP000011863"/>
    </source>
</evidence>
<gene>
    <name evidence="1" type="ORF">YM304_10140</name>
</gene>
<accession>A0A6C7E9N9</accession>
<evidence type="ECO:0008006" key="3">
    <source>
        <dbReference type="Google" id="ProtNLM"/>
    </source>
</evidence>
<dbReference type="Proteomes" id="UP000011863">
    <property type="component" value="Chromosome"/>
</dbReference>
<dbReference type="RefSeq" id="WP_015440575.1">
    <property type="nucleotide sequence ID" value="NC_020520.1"/>
</dbReference>
<evidence type="ECO:0000313" key="1">
    <source>
        <dbReference type="EMBL" id="BAN01328.1"/>
    </source>
</evidence>
<organism evidence="1 2">
    <name type="scientific">Ilumatobacter coccineus (strain NBRC 103263 / KCTC 29153 / YM16-304)</name>
    <dbReference type="NCBI Taxonomy" id="1313172"/>
    <lineage>
        <taxon>Bacteria</taxon>
        <taxon>Bacillati</taxon>
        <taxon>Actinomycetota</taxon>
        <taxon>Acidimicrobiia</taxon>
        <taxon>Acidimicrobiales</taxon>
        <taxon>Ilumatobacteraceae</taxon>
        <taxon>Ilumatobacter</taxon>
    </lineage>
</organism>
<reference evidence="1 2" key="1">
    <citation type="journal article" date="2013" name="Int. J. Syst. Evol. Microbiol.">
        <title>Ilumatobacter nonamiense sp. nov. and Ilumatobacter coccineum sp. nov., isolated from seashore sand.</title>
        <authorList>
            <person name="Matsumoto A."/>
            <person name="Kasai H."/>
            <person name="Matsuo Y."/>
            <person name="Shizuri Y."/>
            <person name="Ichikawa N."/>
            <person name="Fujita N."/>
            <person name="Omura S."/>
            <person name="Takahashi Y."/>
        </authorList>
    </citation>
    <scope>NUCLEOTIDE SEQUENCE [LARGE SCALE GENOMIC DNA]</scope>
    <source>
        <strain evidence="2">NBRC 103263 / KCTC 29153 / YM16-304</strain>
    </source>
</reference>
<dbReference type="EMBL" id="AP012057">
    <property type="protein sequence ID" value="BAN01328.1"/>
    <property type="molecule type" value="Genomic_DNA"/>
</dbReference>
<proteinExistence type="predicted"/>
<keyword evidence="2" id="KW-1185">Reference proteome</keyword>
<name>A0A6C7E9N9_ILUCY</name>
<sequence>MSHFSPHLQRCVRRQHGVVTGDQLRADGISPYTIERWRLRHLLEPVHIDIYRLEAAPDTLEARCVVPTLAHPGAVVGGASAAALWDFDHVFRPTRADCVHGRDVVIGRPVGGVSYRPMRWLSDCDVVERGDAIRVLSRAATWLDCVGQMSIEHGATFTEHVLDSQCDVDELWNVVERREAARRGRPGRAHMLLSAVRRRGPQAA</sequence>
<dbReference type="KEGG" id="aym:YM304_10140"/>
<protein>
    <recommendedName>
        <fullName evidence="3">Transcriptional regulator, AbiEi antitoxin, Type IV TA system</fullName>
    </recommendedName>
</protein>
<dbReference type="OrthoDB" id="3173471at2"/>
<dbReference type="AlphaFoldDB" id="A0A6C7E9N9"/>